<evidence type="ECO:0000313" key="4">
    <source>
        <dbReference type="EMBL" id="AOW31660.1"/>
    </source>
</evidence>
<dbReference type="PANTHER" id="PTHR12785:SF6">
    <property type="entry name" value="SPLICING FACTOR 3B SUBUNIT 2"/>
    <property type="match status" value="1"/>
</dbReference>
<feature type="region of interest" description="Disordered" evidence="1">
    <location>
        <begin position="65"/>
        <end position="123"/>
    </location>
</feature>
<dbReference type="Proteomes" id="UP000000559">
    <property type="component" value="Chromosome R"/>
</dbReference>
<dbReference type="STRING" id="237561.A0A1D8PU52"/>
<dbReference type="GO" id="GO:0005686">
    <property type="term" value="C:U2 snRNP"/>
    <property type="evidence" value="ECO:0000318"/>
    <property type="project" value="GO_Central"/>
</dbReference>
<dbReference type="PANTHER" id="PTHR12785">
    <property type="entry name" value="SPLICING FACTOR 3B"/>
    <property type="match status" value="1"/>
</dbReference>
<dbReference type="EMBL" id="CP017630">
    <property type="protein sequence ID" value="AOW31660.1"/>
    <property type="molecule type" value="Genomic_DNA"/>
</dbReference>
<gene>
    <name evidence="4" type="ordered locus">CAALFM_CR10060WA</name>
    <name evidence="3" type="ordered locus">orf19.7581</name>
</gene>
<accession>A0A1D8PU52</accession>
<reference evidence="4 5" key="2">
    <citation type="journal article" date="2007" name="Genome Biol.">
        <title>Assembly of the Candida albicans genome into sixteen supercontigs aligned on the eight chromosomes.</title>
        <authorList>
            <person name="van het Hoog M."/>
            <person name="Rast T.J."/>
            <person name="Martchenko M."/>
            <person name="Grindle S."/>
            <person name="Dignard D."/>
            <person name="Hogues H."/>
            <person name="Cuomo C."/>
            <person name="Berriman M."/>
            <person name="Scherer S."/>
            <person name="Magee B.B."/>
            <person name="Whiteway M."/>
            <person name="Chibana H."/>
            <person name="Nantel A."/>
            <person name="Magee P.T."/>
        </authorList>
    </citation>
    <scope>GENOME REANNOTATION</scope>
    <source>
        <strain evidence="5">SC5314 / ATCC MYA-2876</strain>
    </source>
</reference>
<feature type="region of interest" description="Disordered" evidence="1">
    <location>
        <begin position="429"/>
        <end position="471"/>
    </location>
</feature>
<name>A0A1D8PU52_CANAL</name>
<feature type="compositionally biased region" description="Acidic residues" evidence="1">
    <location>
        <begin position="354"/>
        <end position="370"/>
    </location>
</feature>
<sequence>MAPKRSKNQLRREKLKQRKLEKQAEEPDKSVNVEEPKTGPNSTTISIQIDDDPLYEQFQSVLNKFNNPQEIEITKQESTEDSKDLVYQNGDSSENESDDEDSSDENDEETQKQQQQLSKRQLRIQNKIPLAKLKSSVKSPQVVEWYDVDSKDPYLLIAMKSQPNIIPVPSHWSSKRNYLSSRRGIEKLPYQLPKYIQATGISEMRSGGRDHRTLRQQQREKVQPKMGKLDMDYEKLYQAFSKFQIKPRVFPYGELFEEGKHSNDELVTKAAKIKPGIISLEMRSALSMPQNDGTIPPAWVTIMRDIGKPPSYKDLVIPGLDIKYSNAGYKDRNSDSRREKLKHWGALNTAIESSDGEDDEEDDDGQDEESSVATDSIEVNTTFYPLEEDEVSEEPSLNDILAGLSSANDKPKEEKKLYKIIEERKVTDDDSLTGYTYDLKNDSVEEYSENEDSKNSEDTKNSEEEPEDFKF</sequence>
<evidence type="ECO:0000313" key="3">
    <source>
        <dbReference type="CGD" id="CAL0000196177"/>
    </source>
</evidence>
<dbReference type="RefSeq" id="XP_719343.1">
    <property type="nucleotide sequence ID" value="XM_714250.1"/>
</dbReference>
<feature type="region of interest" description="Disordered" evidence="1">
    <location>
        <begin position="345"/>
        <end position="379"/>
    </location>
</feature>
<dbReference type="Pfam" id="PF04046">
    <property type="entry name" value="PSP"/>
    <property type="match status" value="1"/>
</dbReference>
<feature type="region of interest" description="Disordered" evidence="1">
    <location>
        <begin position="205"/>
        <end position="225"/>
    </location>
</feature>
<organism evidence="4 5">
    <name type="scientific">Candida albicans (strain SC5314 / ATCC MYA-2876)</name>
    <name type="common">Yeast</name>
    <dbReference type="NCBI Taxonomy" id="237561"/>
    <lineage>
        <taxon>Eukaryota</taxon>
        <taxon>Fungi</taxon>
        <taxon>Dikarya</taxon>
        <taxon>Ascomycota</taxon>
        <taxon>Saccharomycotina</taxon>
        <taxon>Pichiomycetes</taxon>
        <taxon>Debaryomycetaceae</taxon>
        <taxon>Candida/Lodderomyces clade</taxon>
        <taxon>Candida</taxon>
    </lineage>
</organism>
<feature type="domain" description="PSP proline-rich" evidence="2">
    <location>
        <begin position="270"/>
        <end position="324"/>
    </location>
</feature>
<feature type="compositionally biased region" description="Basic and acidic residues" evidence="1">
    <location>
        <begin position="451"/>
        <end position="471"/>
    </location>
</feature>
<dbReference type="InParanoid" id="A0A1D8PU52"/>
<reference evidence="4 5" key="3">
    <citation type="journal article" date="2013" name="Genome Biol.">
        <title>Assembly of a phased diploid Candida albicans genome facilitates allele-specific measurements and provides a simple model for repeat and indel structure.</title>
        <authorList>
            <person name="Muzzey D."/>
            <person name="Schwartz K."/>
            <person name="Weissman J.S."/>
            <person name="Sherlock G."/>
        </authorList>
    </citation>
    <scope>NUCLEOTIDE SEQUENCE [LARGE SCALE GENOMIC DNA]</scope>
    <source>
        <strain evidence="5">SC5314 / ATCC MYA-2876</strain>
    </source>
</reference>
<dbReference type="Pfam" id="PF04037">
    <property type="entry name" value="DUF382"/>
    <property type="match status" value="1"/>
</dbReference>
<protein>
    <submittedName>
        <fullName evidence="4">U2 snRNP complex subunit</fullName>
    </submittedName>
</protein>
<feature type="compositionally biased region" description="Basic and acidic residues" evidence="1">
    <location>
        <begin position="206"/>
        <end position="225"/>
    </location>
</feature>
<reference evidence="4 5" key="1">
    <citation type="journal article" date="2004" name="Proc. Natl. Acad. Sci. U.S.A.">
        <title>The diploid genome sequence of Candida albicans.</title>
        <authorList>
            <person name="Jones T."/>
            <person name="Federspiel N.A."/>
            <person name="Chibana H."/>
            <person name="Dungan J."/>
            <person name="Kalman S."/>
            <person name="Magee B.B."/>
            <person name="Newport G."/>
            <person name="Thorstenson Y.R."/>
            <person name="Agabian N."/>
            <person name="Magee P.T."/>
            <person name="Davis R.W."/>
            <person name="Scherer S."/>
        </authorList>
    </citation>
    <scope>NUCLEOTIDE SEQUENCE [LARGE SCALE GENOMIC DNA]</scope>
    <source>
        <strain evidence="5">SC5314 / ATCC MYA-2876</strain>
    </source>
</reference>
<dbReference type="InterPro" id="IPR006568">
    <property type="entry name" value="PSP_pro-rich"/>
</dbReference>
<dbReference type="SMR" id="A0A1D8PU52"/>
<dbReference type="GeneID" id="3639035"/>
<dbReference type="GO" id="GO:0071014">
    <property type="term" value="C:post-mRNA release spliceosomal complex"/>
    <property type="evidence" value="ECO:0007669"/>
    <property type="project" value="EnsemblFungi"/>
</dbReference>
<dbReference type="FunCoup" id="A0A1D8PU52">
    <property type="interactions" value="223"/>
</dbReference>
<dbReference type="GO" id="GO:0071013">
    <property type="term" value="C:catalytic step 2 spliceosome"/>
    <property type="evidence" value="ECO:0000318"/>
    <property type="project" value="GO_Central"/>
</dbReference>
<dbReference type="InterPro" id="IPR052584">
    <property type="entry name" value="U2_snRNP_Complex_Component"/>
</dbReference>
<feature type="compositionally biased region" description="Basic and acidic residues" evidence="1">
    <location>
        <begin position="72"/>
        <end position="84"/>
    </location>
</feature>
<evidence type="ECO:0000256" key="1">
    <source>
        <dbReference type="SAM" id="MobiDB-lite"/>
    </source>
</evidence>
<dbReference type="KEGG" id="cal:CAALFM_CR10060WA"/>
<dbReference type="SMART" id="SM00581">
    <property type="entry name" value="PSP"/>
    <property type="match status" value="1"/>
</dbReference>
<dbReference type="GO" id="GO:0005684">
    <property type="term" value="C:U2-type spliceosomal complex"/>
    <property type="evidence" value="ECO:0000318"/>
    <property type="project" value="GO_Central"/>
</dbReference>
<feature type="compositionally biased region" description="Acidic residues" evidence="1">
    <location>
        <begin position="93"/>
        <end position="108"/>
    </location>
</feature>
<dbReference type="VEuPathDB" id="FungiDB:CR_10060W_A"/>
<dbReference type="InterPro" id="IPR007180">
    <property type="entry name" value="DUF382"/>
</dbReference>
<feature type="region of interest" description="Disordered" evidence="1">
    <location>
        <begin position="1"/>
        <end position="51"/>
    </location>
</feature>
<dbReference type="OMA" id="IEWFDCD"/>
<evidence type="ECO:0000259" key="2">
    <source>
        <dbReference type="SMART" id="SM00581"/>
    </source>
</evidence>
<keyword evidence="5" id="KW-1185">Reference proteome</keyword>
<dbReference type="eggNOG" id="KOG2330">
    <property type="taxonomic scope" value="Eukaryota"/>
</dbReference>
<dbReference type="CGD" id="CAL0000196177">
    <property type="gene designation" value="orf19.7581"/>
</dbReference>
<dbReference type="OrthoDB" id="10260794at2759"/>
<feature type="compositionally biased region" description="Low complexity" evidence="1">
    <location>
        <begin position="112"/>
        <end position="123"/>
    </location>
</feature>
<dbReference type="GO" id="GO:0000398">
    <property type="term" value="P:mRNA splicing, via spliceosome"/>
    <property type="evidence" value="ECO:0000318"/>
    <property type="project" value="GO_Central"/>
</dbReference>
<proteinExistence type="predicted"/>
<feature type="compositionally biased region" description="Basic residues" evidence="1">
    <location>
        <begin position="1"/>
        <end position="17"/>
    </location>
</feature>
<evidence type="ECO:0000313" key="5">
    <source>
        <dbReference type="Proteomes" id="UP000000559"/>
    </source>
</evidence>
<dbReference type="AlphaFoldDB" id="A0A1D8PU52"/>
<dbReference type="GO" id="GO:0071011">
    <property type="term" value="C:precatalytic spliceosome"/>
    <property type="evidence" value="ECO:0000318"/>
    <property type="project" value="GO_Central"/>
</dbReference>
<feature type="compositionally biased region" description="Basic and acidic residues" evidence="1">
    <location>
        <begin position="18"/>
        <end position="37"/>
    </location>
</feature>